<dbReference type="Proteomes" id="UP001226084">
    <property type="component" value="Unassembled WGS sequence"/>
</dbReference>
<comment type="caution">
    <text evidence="8">The sequence shown here is derived from an EMBL/GenBank/DDBJ whole genome shotgun (WGS) entry which is preliminary data.</text>
</comment>
<sequence length="397" mass="41730">MNDTLRADSDTIAQASDPGAGEAAEHFMLRLPGRTLDARGCHATLPSGGTATLDARARTFFACEGRTPALLVGAVPFDPKGDDALYQPASLAQGVAEVVTPALPFSGDIHAEPNAAQYADAVRHALAGLHDRDGELKKVVLARTLRVHSRAAIDPRALVARLGQDPDAVTYLCPLPVAAGDAPAWLVGASPELLVSRRGSQVFSHPLAGSARRRPDPDEDAQAARELLGSAKDHDEHRYVVDAIVAALRPYCEWIDAAARPTLHATTTLWHLGTRIEARLRDPSTSVATLLAALHPTPAVCGTPAALALDTIRRLEPVQRGFYAGAVGWMDAHGDGDWYVAIRCARVQGHQARIHAGAGIVAGSEPAAEVAETGVKFGALLAALGADAAPRIEGWTL</sequence>
<dbReference type="PANTHER" id="PTHR42839:SF2">
    <property type="entry name" value="ISOCHORISMATE SYNTHASE ENTC"/>
    <property type="match status" value="1"/>
</dbReference>
<dbReference type="InterPro" id="IPR015890">
    <property type="entry name" value="Chorismate_C"/>
</dbReference>
<dbReference type="PRINTS" id="PR00095">
    <property type="entry name" value="ANTSNTHASEI"/>
</dbReference>
<evidence type="ECO:0000256" key="5">
    <source>
        <dbReference type="ARBA" id="ARBA00041564"/>
    </source>
</evidence>
<dbReference type="NCBIfam" id="TIGR00543">
    <property type="entry name" value="isochor_syn"/>
    <property type="match status" value="1"/>
</dbReference>
<dbReference type="InterPro" id="IPR004561">
    <property type="entry name" value="IsoChor_synthase"/>
</dbReference>
<evidence type="ECO:0000313" key="9">
    <source>
        <dbReference type="Proteomes" id="UP001226084"/>
    </source>
</evidence>
<evidence type="ECO:0000256" key="4">
    <source>
        <dbReference type="ARBA" id="ARBA00023235"/>
    </source>
</evidence>
<protein>
    <recommendedName>
        <fullName evidence="3">isochorismate synthase</fullName>
        <ecNumber evidence="3">5.4.4.2</ecNumber>
    </recommendedName>
    <alternativeName>
        <fullName evidence="5">Isochorismate mutase</fullName>
    </alternativeName>
</protein>
<proteinExistence type="inferred from homology"/>
<keyword evidence="4 8" id="KW-0413">Isomerase</keyword>
<dbReference type="EMBL" id="JAUTAS010000001">
    <property type="protein sequence ID" value="MDQ1108482.1"/>
    <property type="molecule type" value="Genomic_DNA"/>
</dbReference>
<accession>A0AAP5E9S4</accession>
<dbReference type="AlphaFoldDB" id="A0AAP5E9S4"/>
<dbReference type="InterPro" id="IPR019999">
    <property type="entry name" value="Anth_synth_I-like"/>
</dbReference>
<evidence type="ECO:0000256" key="1">
    <source>
        <dbReference type="ARBA" id="ARBA00000799"/>
    </source>
</evidence>
<evidence type="ECO:0000259" key="7">
    <source>
        <dbReference type="Pfam" id="PF00425"/>
    </source>
</evidence>
<evidence type="ECO:0000256" key="6">
    <source>
        <dbReference type="SAM" id="MobiDB-lite"/>
    </source>
</evidence>
<reference evidence="8" key="1">
    <citation type="submission" date="2023-07" db="EMBL/GenBank/DDBJ databases">
        <title>Functional and genomic diversity of the sorghum phyllosphere microbiome.</title>
        <authorList>
            <person name="Shade A."/>
        </authorList>
    </citation>
    <scope>NUCLEOTIDE SEQUENCE</scope>
    <source>
        <strain evidence="8">SORGH_AS_0457</strain>
    </source>
</reference>
<comment type="similarity">
    <text evidence="2">Belongs to the isochorismate synthase family.</text>
</comment>
<evidence type="ECO:0000313" key="8">
    <source>
        <dbReference type="EMBL" id="MDQ1108482.1"/>
    </source>
</evidence>
<dbReference type="Gene3D" id="3.60.120.10">
    <property type="entry name" value="Anthranilate synthase"/>
    <property type="match status" value="1"/>
</dbReference>
<evidence type="ECO:0000256" key="2">
    <source>
        <dbReference type="ARBA" id="ARBA00005297"/>
    </source>
</evidence>
<comment type="catalytic activity">
    <reaction evidence="1">
        <text>chorismate = isochorismate</text>
        <dbReference type="Rhea" id="RHEA:18985"/>
        <dbReference type="ChEBI" id="CHEBI:29748"/>
        <dbReference type="ChEBI" id="CHEBI:29780"/>
        <dbReference type="EC" id="5.4.4.2"/>
    </reaction>
</comment>
<organism evidence="8 9">
    <name type="scientific">Stenotrophomonas rhizophila</name>
    <dbReference type="NCBI Taxonomy" id="216778"/>
    <lineage>
        <taxon>Bacteria</taxon>
        <taxon>Pseudomonadati</taxon>
        <taxon>Pseudomonadota</taxon>
        <taxon>Gammaproteobacteria</taxon>
        <taxon>Lysobacterales</taxon>
        <taxon>Lysobacteraceae</taxon>
        <taxon>Stenotrophomonas</taxon>
    </lineage>
</organism>
<dbReference type="InterPro" id="IPR005801">
    <property type="entry name" value="ADC_synthase"/>
</dbReference>
<dbReference type="RefSeq" id="WP_307106869.1">
    <property type="nucleotide sequence ID" value="NZ_JAUTAS010000001.1"/>
</dbReference>
<evidence type="ECO:0000256" key="3">
    <source>
        <dbReference type="ARBA" id="ARBA00012824"/>
    </source>
</evidence>
<dbReference type="Pfam" id="PF00425">
    <property type="entry name" value="Chorismate_bind"/>
    <property type="match status" value="1"/>
</dbReference>
<dbReference type="GO" id="GO:0009697">
    <property type="term" value="P:salicylic acid biosynthetic process"/>
    <property type="evidence" value="ECO:0007669"/>
    <property type="project" value="TreeGrafter"/>
</dbReference>
<feature type="domain" description="Chorismate-utilising enzyme C-terminal" evidence="7">
    <location>
        <begin position="116"/>
        <end position="376"/>
    </location>
</feature>
<dbReference type="EC" id="5.4.4.2" evidence="3"/>
<dbReference type="GO" id="GO:0008909">
    <property type="term" value="F:isochorismate synthase activity"/>
    <property type="evidence" value="ECO:0007669"/>
    <property type="project" value="UniProtKB-EC"/>
</dbReference>
<name>A0AAP5E9S4_9GAMM</name>
<feature type="region of interest" description="Disordered" evidence="6">
    <location>
        <begin position="1"/>
        <end position="21"/>
    </location>
</feature>
<dbReference type="PANTHER" id="PTHR42839">
    <property type="entry name" value="ISOCHORISMATE SYNTHASE ENTC"/>
    <property type="match status" value="1"/>
</dbReference>
<dbReference type="SUPFAM" id="SSF56322">
    <property type="entry name" value="ADC synthase"/>
    <property type="match status" value="1"/>
</dbReference>
<gene>
    <name evidence="8" type="ORF">QE424_001641</name>
</gene>